<dbReference type="Proteomes" id="UP000054513">
    <property type="component" value="Unassembled WGS sequence"/>
</dbReference>
<name>A0AAW3M726_PSESS</name>
<evidence type="ECO:0000313" key="2">
    <source>
        <dbReference type="EMBL" id="KTC62383.1"/>
    </source>
</evidence>
<comment type="caution">
    <text evidence="2">The sequence shown here is derived from an EMBL/GenBank/DDBJ whole genome shotgun (WGS) entry which is preliminary data.</text>
</comment>
<gene>
    <name evidence="2" type="ORF">AO287_26325</name>
</gene>
<reference evidence="2 3" key="1">
    <citation type="submission" date="2015-09" db="EMBL/GenBank/DDBJ databases">
        <title>Genome sequence of ICMP 19499.</title>
        <authorList>
            <person name="Visnovsky S.B."/>
            <person name="Lu A."/>
            <person name="Panda P."/>
            <person name="Pitman A.R."/>
        </authorList>
    </citation>
    <scope>NUCLEOTIDE SEQUENCE [LARGE SCALE GENOMIC DNA]</scope>
    <source>
        <strain evidence="2 3">ICMP 19499</strain>
    </source>
</reference>
<dbReference type="AlphaFoldDB" id="A0AAW3M726"/>
<dbReference type="EMBL" id="LKCI01000001">
    <property type="protein sequence ID" value="KTC62383.1"/>
    <property type="molecule type" value="Genomic_DNA"/>
</dbReference>
<evidence type="ECO:0000256" key="1">
    <source>
        <dbReference type="SAM" id="MobiDB-lite"/>
    </source>
</evidence>
<organism evidence="2 3">
    <name type="scientific">Pseudomonas savastanoi</name>
    <name type="common">Pseudomonas syringae pv. savastanoi</name>
    <dbReference type="NCBI Taxonomy" id="29438"/>
    <lineage>
        <taxon>Bacteria</taxon>
        <taxon>Pseudomonadati</taxon>
        <taxon>Pseudomonadota</taxon>
        <taxon>Gammaproteobacteria</taxon>
        <taxon>Pseudomonadales</taxon>
        <taxon>Pseudomonadaceae</taxon>
        <taxon>Pseudomonas</taxon>
    </lineage>
</organism>
<proteinExistence type="predicted"/>
<evidence type="ECO:0000313" key="3">
    <source>
        <dbReference type="Proteomes" id="UP000054513"/>
    </source>
</evidence>
<accession>A0AAW3M726</accession>
<sequence length="246" mass="26237">MVNAKAEAATTPSQAQVDFDKILNDKTYTASAKELGKTIVSKITSVGASTKLAEIRANIIKAAGENDDDKLDKLYAELKQAKLDEKNIGDKFKGIRGSNTFELVVQAWGPEIRNLAFSIAAEAIKSASAAEHQANAGGDKGASKKNGGAKADSVTTPPTTYIVTHEKTGKTAELPLRRGDAKPSKDKAIFELLGFKFTEDDSLTEAGFKYKNKEGKEVVVAKTNRKALLEAIQNGGFAGFKAELKG</sequence>
<feature type="region of interest" description="Disordered" evidence="1">
    <location>
        <begin position="132"/>
        <end position="156"/>
    </location>
</feature>
<feature type="compositionally biased region" description="Low complexity" evidence="1">
    <location>
        <begin position="144"/>
        <end position="153"/>
    </location>
</feature>
<protein>
    <submittedName>
        <fullName evidence="2">Uncharacterized protein</fullName>
    </submittedName>
</protein>
<dbReference type="RefSeq" id="WP_024666799.1">
    <property type="nucleotide sequence ID" value="NZ_LKCI01000001.1"/>
</dbReference>